<comment type="caution">
    <text evidence="5">The sequence shown here is derived from an EMBL/GenBank/DDBJ whole genome shotgun (WGS) entry which is preliminary data.</text>
</comment>
<evidence type="ECO:0000313" key="6">
    <source>
        <dbReference type="Proteomes" id="UP001153069"/>
    </source>
</evidence>
<reference evidence="5" key="1">
    <citation type="submission" date="2020-06" db="EMBL/GenBank/DDBJ databases">
        <authorList>
            <consortium name="Plant Systems Biology data submission"/>
        </authorList>
    </citation>
    <scope>NUCLEOTIDE SEQUENCE</scope>
    <source>
        <strain evidence="5">D6</strain>
    </source>
</reference>
<sequence length="476" mass="54915">MTTIRKIKKYTVLCLLVLQLSRLVNYVSDFLVALNPNLNRYSSYMYLDKPPCPEDPKLTLLRQATNRSDRFPSIEERVRVYMADWYYCPNDLDHIHYEYQYTAKDNRRHLHLFSESQGRNYSIPTLEIRHDALSVVDAEFLQSKKCTTAVQGDYCRDFFKVLQTSQSLIKVNNASAPLLVSFGDVANAFFVPHFTKVRAVGMQTQLQTHNRTSTEPCVRLPMPLSNVKETTTASTQEPLMPTNVHGIVSRIRVGRHFGPVRKTPNFDIPWNEKKNQAVFRGKLTGNNSPHERQAQQTTLHDAQKYLIIRRCAIILHNLHSDLVDAKSTGQLGRVPSRIPYNGTSIRLLGRPLGLASQLQFKALIMPEGNDVASGLKWALYSNSVVIMPEPTRTTWGMEELLVPWKHYIPMEPYGKDAHQKMQWVLDHEDEAQMIARRATLWMEDLLFHPDAQKDDQVISRELIRRYFNHFPDQPGR</sequence>
<dbReference type="PANTHER" id="PTHR12203">
    <property type="entry name" value="KDEL LYS-ASP-GLU-LEU CONTAINING - RELATED"/>
    <property type="match status" value="1"/>
</dbReference>
<keyword evidence="3" id="KW-0732">Signal</keyword>
<keyword evidence="2" id="KW-0808">Transferase</keyword>
<accession>A0A9N8DK19</accession>
<dbReference type="Proteomes" id="UP001153069">
    <property type="component" value="Unassembled WGS sequence"/>
</dbReference>
<evidence type="ECO:0000256" key="1">
    <source>
        <dbReference type="ARBA" id="ARBA00010118"/>
    </source>
</evidence>
<feature type="signal peptide" evidence="3">
    <location>
        <begin position="1"/>
        <end position="26"/>
    </location>
</feature>
<name>A0A9N8DK19_9STRA</name>
<protein>
    <submittedName>
        <fullName evidence="5">Lipopolysaccharide core biosynthesis protein</fullName>
    </submittedName>
</protein>
<evidence type="ECO:0000256" key="3">
    <source>
        <dbReference type="SAM" id="SignalP"/>
    </source>
</evidence>
<keyword evidence="6" id="KW-1185">Reference proteome</keyword>
<evidence type="ECO:0000259" key="4">
    <source>
        <dbReference type="SMART" id="SM00672"/>
    </source>
</evidence>
<dbReference type="InterPro" id="IPR006598">
    <property type="entry name" value="CAP10"/>
</dbReference>
<gene>
    <name evidence="5" type="ORF">SEMRO_197_G083780.1</name>
</gene>
<organism evidence="5 6">
    <name type="scientific">Seminavis robusta</name>
    <dbReference type="NCBI Taxonomy" id="568900"/>
    <lineage>
        <taxon>Eukaryota</taxon>
        <taxon>Sar</taxon>
        <taxon>Stramenopiles</taxon>
        <taxon>Ochrophyta</taxon>
        <taxon>Bacillariophyta</taxon>
        <taxon>Bacillariophyceae</taxon>
        <taxon>Bacillariophycidae</taxon>
        <taxon>Naviculales</taxon>
        <taxon>Naviculaceae</taxon>
        <taxon>Seminavis</taxon>
    </lineage>
</organism>
<feature type="domain" description="Glycosyl transferase CAP10" evidence="4">
    <location>
        <begin position="219"/>
        <end position="467"/>
    </location>
</feature>
<dbReference type="SMART" id="SM00672">
    <property type="entry name" value="CAP10"/>
    <property type="match status" value="1"/>
</dbReference>
<dbReference type="EMBL" id="CAICTM010000196">
    <property type="protein sequence ID" value="CAB9504438.1"/>
    <property type="molecule type" value="Genomic_DNA"/>
</dbReference>
<dbReference type="PANTHER" id="PTHR12203:SF35">
    <property type="entry name" value="PROTEIN O-GLUCOSYLTRANSFERASE 1"/>
    <property type="match status" value="1"/>
</dbReference>
<proteinExistence type="inferred from homology"/>
<comment type="similarity">
    <text evidence="1">Belongs to the glycosyltransferase 90 family.</text>
</comment>
<feature type="chain" id="PRO_5040383286" evidence="3">
    <location>
        <begin position="27"/>
        <end position="476"/>
    </location>
</feature>
<dbReference type="Pfam" id="PF05686">
    <property type="entry name" value="Glyco_transf_90"/>
    <property type="match status" value="1"/>
</dbReference>
<dbReference type="GO" id="GO:0016740">
    <property type="term" value="F:transferase activity"/>
    <property type="evidence" value="ECO:0007669"/>
    <property type="project" value="UniProtKB-KW"/>
</dbReference>
<evidence type="ECO:0000313" key="5">
    <source>
        <dbReference type="EMBL" id="CAB9504438.1"/>
    </source>
</evidence>
<dbReference type="OrthoDB" id="206240at2759"/>
<dbReference type="AlphaFoldDB" id="A0A9N8DK19"/>
<evidence type="ECO:0000256" key="2">
    <source>
        <dbReference type="ARBA" id="ARBA00022679"/>
    </source>
</evidence>
<dbReference type="InterPro" id="IPR051091">
    <property type="entry name" value="O-Glucosyltr/Glycosyltrsf_90"/>
</dbReference>